<evidence type="ECO:0000256" key="2">
    <source>
        <dbReference type="SAM" id="MobiDB-lite"/>
    </source>
</evidence>
<dbReference type="GO" id="GO:0015074">
    <property type="term" value="P:DNA integration"/>
    <property type="evidence" value="ECO:0007669"/>
    <property type="project" value="InterPro"/>
</dbReference>
<dbReference type="HOGENOM" id="CLU_932029_0_0_1"/>
<protein>
    <recommendedName>
        <fullName evidence="5">Tyr recombinase domain-containing protein</fullName>
    </recommendedName>
</protein>
<evidence type="ECO:0000256" key="1">
    <source>
        <dbReference type="ARBA" id="ARBA00023172"/>
    </source>
</evidence>
<accession>A0A0D3HXL4</accession>
<dbReference type="InterPro" id="IPR013762">
    <property type="entry name" value="Integrase-like_cat_sf"/>
</dbReference>
<reference evidence="3" key="2">
    <citation type="submission" date="2024-10" db="UniProtKB">
        <authorList>
            <consortium name="EnsemblProtists"/>
        </authorList>
    </citation>
    <scope>IDENTIFICATION</scope>
</reference>
<dbReference type="SUPFAM" id="SSF56349">
    <property type="entry name" value="DNA breaking-rejoining enzymes"/>
    <property type="match status" value="1"/>
</dbReference>
<proteinExistence type="predicted"/>
<dbReference type="Gene3D" id="1.10.443.10">
    <property type="entry name" value="Intergrase catalytic core"/>
    <property type="match status" value="1"/>
</dbReference>
<dbReference type="AlphaFoldDB" id="A0A0D3HXL4"/>
<sequence length="299" mass="31829">MLVKLSERGETHCPFTIFIGLSAREGDPCDALRDIELREACPDDERETTPLFADEDGSPLTHSILDTLLKAALLHACGEAAAKIYTWHSYRSGLATALHAAGVPDAVIMLMCRWMCEASLHVYSRSGAVAHEANFWAATRADVSNIQAANVPNVVMDQGMADVADFCSRQCAADRAAYAEAQGAAPRGTSGATTARGAGGAANMQPPTREAAPSAPTDTRPITAENATGRPVLVASALWPQYACKEFGGAGWAATVLRCSKHTAIVRFTIAATRDGRPYEDARVPLNQLRPLPPRQLTA</sequence>
<dbReference type="GO" id="GO:0006310">
    <property type="term" value="P:DNA recombination"/>
    <property type="evidence" value="ECO:0007669"/>
    <property type="project" value="UniProtKB-KW"/>
</dbReference>
<reference evidence="4" key="1">
    <citation type="journal article" date="2013" name="Nature">
        <title>Pan genome of the phytoplankton Emiliania underpins its global distribution.</title>
        <authorList>
            <person name="Read B.A."/>
            <person name="Kegel J."/>
            <person name="Klute M.J."/>
            <person name="Kuo A."/>
            <person name="Lefebvre S.C."/>
            <person name="Maumus F."/>
            <person name="Mayer C."/>
            <person name="Miller J."/>
            <person name="Monier A."/>
            <person name="Salamov A."/>
            <person name="Young J."/>
            <person name="Aguilar M."/>
            <person name="Claverie J.M."/>
            <person name="Frickenhaus S."/>
            <person name="Gonzalez K."/>
            <person name="Herman E.K."/>
            <person name="Lin Y.C."/>
            <person name="Napier J."/>
            <person name="Ogata H."/>
            <person name="Sarno A.F."/>
            <person name="Shmutz J."/>
            <person name="Schroeder D."/>
            <person name="de Vargas C."/>
            <person name="Verret F."/>
            <person name="von Dassow P."/>
            <person name="Valentin K."/>
            <person name="Van de Peer Y."/>
            <person name="Wheeler G."/>
            <person name="Dacks J.B."/>
            <person name="Delwiche C.F."/>
            <person name="Dyhrman S.T."/>
            <person name="Glockner G."/>
            <person name="John U."/>
            <person name="Richards T."/>
            <person name="Worden A.Z."/>
            <person name="Zhang X."/>
            <person name="Grigoriev I.V."/>
            <person name="Allen A.E."/>
            <person name="Bidle K."/>
            <person name="Borodovsky M."/>
            <person name="Bowler C."/>
            <person name="Brownlee C."/>
            <person name="Cock J.M."/>
            <person name="Elias M."/>
            <person name="Gladyshev V.N."/>
            <person name="Groth M."/>
            <person name="Guda C."/>
            <person name="Hadaegh A."/>
            <person name="Iglesias-Rodriguez M.D."/>
            <person name="Jenkins J."/>
            <person name="Jones B.M."/>
            <person name="Lawson T."/>
            <person name="Leese F."/>
            <person name="Lindquist E."/>
            <person name="Lobanov A."/>
            <person name="Lomsadze A."/>
            <person name="Malik S.B."/>
            <person name="Marsh M.E."/>
            <person name="Mackinder L."/>
            <person name="Mock T."/>
            <person name="Mueller-Roeber B."/>
            <person name="Pagarete A."/>
            <person name="Parker M."/>
            <person name="Probert I."/>
            <person name="Quesneville H."/>
            <person name="Raines C."/>
            <person name="Rensing S.A."/>
            <person name="Riano-Pachon D.M."/>
            <person name="Richier S."/>
            <person name="Rokitta S."/>
            <person name="Shiraiwa Y."/>
            <person name="Soanes D.M."/>
            <person name="van der Giezen M."/>
            <person name="Wahlund T.M."/>
            <person name="Williams B."/>
            <person name="Wilson W."/>
            <person name="Wolfe G."/>
            <person name="Wurch L.L."/>
        </authorList>
    </citation>
    <scope>NUCLEOTIDE SEQUENCE</scope>
</reference>
<evidence type="ECO:0000313" key="4">
    <source>
        <dbReference type="Proteomes" id="UP000013827"/>
    </source>
</evidence>
<feature type="region of interest" description="Disordered" evidence="2">
    <location>
        <begin position="182"/>
        <end position="227"/>
    </location>
</feature>
<evidence type="ECO:0000313" key="3">
    <source>
        <dbReference type="EnsemblProtists" id="EOD03749"/>
    </source>
</evidence>
<dbReference type="GO" id="GO:0003677">
    <property type="term" value="F:DNA binding"/>
    <property type="evidence" value="ECO:0007669"/>
    <property type="project" value="InterPro"/>
</dbReference>
<name>A0A0D3HXL4_EMIH1</name>
<dbReference type="InterPro" id="IPR011010">
    <property type="entry name" value="DNA_brk_join_enz"/>
</dbReference>
<dbReference type="GeneID" id="17249904"/>
<dbReference type="Proteomes" id="UP000013827">
    <property type="component" value="Unassembled WGS sequence"/>
</dbReference>
<dbReference type="RefSeq" id="XP_005756178.1">
    <property type="nucleotide sequence ID" value="XM_005756121.1"/>
</dbReference>
<dbReference type="EnsemblProtists" id="EOD03749">
    <property type="protein sequence ID" value="EOD03749"/>
    <property type="gene ID" value="EMIHUDRAFT_221908"/>
</dbReference>
<feature type="compositionally biased region" description="Low complexity" evidence="2">
    <location>
        <begin position="183"/>
        <end position="196"/>
    </location>
</feature>
<keyword evidence="4" id="KW-1185">Reference proteome</keyword>
<keyword evidence="1" id="KW-0233">DNA recombination</keyword>
<dbReference type="KEGG" id="ehx:EMIHUDRAFT_221908"/>
<organism evidence="3 4">
    <name type="scientific">Emiliania huxleyi (strain CCMP1516)</name>
    <dbReference type="NCBI Taxonomy" id="280463"/>
    <lineage>
        <taxon>Eukaryota</taxon>
        <taxon>Haptista</taxon>
        <taxon>Haptophyta</taxon>
        <taxon>Prymnesiophyceae</taxon>
        <taxon>Isochrysidales</taxon>
        <taxon>Noelaerhabdaceae</taxon>
        <taxon>Emiliania</taxon>
    </lineage>
</organism>
<dbReference type="PaxDb" id="2903-EOD03749"/>
<evidence type="ECO:0008006" key="5">
    <source>
        <dbReference type="Google" id="ProtNLM"/>
    </source>
</evidence>